<protein>
    <submittedName>
        <fullName evidence="2">Uncharacterized protein</fullName>
    </submittedName>
</protein>
<keyword evidence="3" id="KW-1185">Reference proteome</keyword>
<name>A0A9W8WSH1_9PLEO</name>
<gene>
    <name evidence="2" type="ORF">N0V87_008720</name>
</gene>
<sequence>MGGTPKSTGTARYFWCRLGPIPLCWTCGNVYYNDHDCLCGQMPEICKHHVIQYDPFPVPEYRQPWEKCQTGHGSSGGGLINGQSDDLLLLDSQEQFEGYKKCYTHNGTWSASGRSIDTSSFPAVNGAIFDVGRFDNADFLGLVASSQGFSTNLTRRFTLGESGPSTSMSVVYSLTIAGFLVTFVWLIQRTFLCRSRSRRILRALPLTIWHNLNKKGKVVVSIGIEGVD</sequence>
<reference evidence="2" key="1">
    <citation type="submission" date="2022-10" db="EMBL/GenBank/DDBJ databases">
        <title>Tapping the CABI collections for fungal endophytes: first genome assemblies for Collariella, Neodidymelliopsis, Ascochyta clinopodiicola, Didymella pomorum, Didymosphaeria variabile, Neocosmospora piperis and Neocucurbitaria cava.</title>
        <authorList>
            <person name="Hill R."/>
        </authorList>
    </citation>
    <scope>NUCLEOTIDE SEQUENCE</scope>
    <source>
        <strain evidence="2">IMI 360193</strain>
    </source>
</reference>
<organism evidence="2 3">
    <name type="scientific">Didymella glomerata</name>
    <dbReference type="NCBI Taxonomy" id="749621"/>
    <lineage>
        <taxon>Eukaryota</taxon>
        <taxon>Fungi</taxon>
        <taxon>Dikarya</taxon>
        <taxon>Ascomycota</taxon>
        <taxon>Pezizomycotina</taxon>
        <taxon>Dothideomycetes</taxon>
        <taxon>Pleosporomycetidae</taxon>
        <taxon>Pleosporales</taxon>
        <taxon>Pleosporineae</taxon>
        <taxon>Didymellaceae</taxon>
        <taxon>Didymella</taxon>
    </lineage>
</organism>
<feature type="transmembrane region" description="Helical" evidence="1">
    <location>
        <begin position="170"/>
        <end position="192"/>
    </location>
</feature>
<proteinExistence type="predicted"/>
<dbReference type="AlphaFoldDB" id="A0A9W8WSH1"/>
<dbReference type="EMBL" id="JAPEUV010000131">
    <property type="protein sequence ID" value="KAJ4331980.1"/>
    <property type="molecule type" value="Genomic_DNA"/>
</dbReference>
<keyword evidence="1" id="KW-1133">Transmembrane helix</keyword>
<evidence type="ECO:0000256" key="1">
    <source>
        <dbReference type="SAM" id="Phobius"/>
    </source>
</evidence>
<keyword evidence="1" id="KW-0472">Membrane</keyword>
<comment type="caution">
    <text evidence="2">The sequence shown here is derived from an EMBL/GenBank/DDBJ whole genome shotgun (WGS) entry which is preliminary data.</text>
</comment>
<evidence type="ECO:0000313" key="3">
    <source>
        <dbReference type="Proteomes" id="UP001140562"/>
    </source>
</evidence>
<dbReference type="Proteomes" id="UP001140562">
    <property type="component" value="Unassembled WGS sequence"/>
</dbReference>
<accession>A0A9W8WSH1</accession>
<evidence type="ECO:0000313" key="2">
    <source>
        <dbReference type="EMBL" id="KAJ4331980.1"/>
    </source>
</evidence>
<dbReference type="OrthoDB" id="10473698at2759"/>
<keyword evidence="1" id="KW-0812">Transmembrane</keyword>